<evidence type="ECO:0000313" key="4">
    <source>
        <dbReference type="Proteomes" id="UP000094849"/>
    </source>
</evidence>
<organism evidence="3 4">
    <name type="scientific">Candidatus Thiodiazotropha endoloripes</name>
    <dbReference type="NCBI Taxonomy" id="1818881"/>
    <lineage>
        <taxon>Bacteria</taxon>
        <taxon>Pseudomonadati</taxon>
        <taxon>Pseudomonadota</taxon>
        <taxon>Gammaproteobacteria</taxon>
        <taxon>Chromatiales</taxon>
        <taxon>Sedimenticolaceae</taxon>
        <taxon>Candidatus Thiodiazotropha</taxon>
    </lineage>
</organism>
<reference evidence="3 4" key="1">
    <citation type="submission" date="2016-03" db="EMBL/GenBank/DDBJ databases">
        <title>Chemosynthetic sulphur-oxidizing symbionts of marine invertebrate animals are capable of nitrogen fixation.</title>
        <authorList>
            <person name="Petersen J.M."/>
            <person name="Kemper A."/>
            <person name="Gruber-Vodicka H."/>
            <person name="Cardini U."/>
            <person name="Geest Mvander."/>
            <person name="Kleiner M."/>
            <person name="Bulgheresi S."/>
            <person name="Fussmann M."/>
            <person name="Herbold C."/>
            <person name="Seah B.K.B."/>
            <person name="Antony C.Paul."/>
            <person name="Liu D."/>
            <person name="Belitz A."/>
            <person name="Weber M."/>
        </authorList>
    </citation>
    <scope>NUCLEOTIDE SEQUENCE [LARGE SCALE GENOMIC DNA]</scope>
    <source>
        <strain evidence="3">G_D</strain>
    </source>
</reference>
<name>A0A1E2UT11_9GAMM</name>
<dbReference type="NCBIfam" id="TIGR03354">
    <property type="entry name" value="VI_FHA"/>
    <property type="match status" value="1"/>
</dbReference>
<feature type="region of interest" description="Disordered" evidence="1">
    <location>
        <begin position="176"/>
        <end position="300"/>
    </location>
</feature>
<accession>A0A1E2UT11</accession>
<dbReference type="Pfam" id="PF20232">
    <property type="entry name" value="T6SS_FHA_C"/>
    <property type="match status" value="1"/>
</dbReference>
<dbReference type="SUPFAM" id="SSF49879">
    <property type="entry name" value="SMAD/FHA domain"/>
    <property type="match status" value="1"/>
</dbReference>
<dbReference type="EMBL" id="LVJZ01000003">
    <property type="protein sequence ID" value="ODB97903.1"/>
    <property type="molecule type" value="Genomic_DNA"/>
</dbReference>
<dbReference type="SMART" id="SM00240">
    <property type="entry name" value="FHA"/>
    <property type="match status" value="1"/>
</dbReference>
<dbReference type="Proteomes" id="UP000094849">
    <property type="component" value="Unassembled WGS sequence"/>
</dbReference>
<dbReference type="InterPro" id="IPR017735">
    <property type="entry name" value="T6SS_FHA"/>
</dbReference>
<evidence type="ECO:0000313" key="3">
    <source>
        <dbReference type="EMBL" id="ODB97903.1"/>
    </source>
</evidence>
<dbReference type="CDD" id="cd00060">
    <property type="entry name" value="FHA"/>
    <property type="match status" value="1"/>
</dbReference>
<sequence>MYSDSNSATITLTVSLKAGSAPAQPISATFDQQGGSIGRRDENDWVLPDPERFISGRHALIFYSENAFHLTDTSSNGVFINRAATALGKDNIVKLEDGDTIGIGDYEITVSLQQAETPASEEFDNLDDPFAQMSEQFAGEPGSGEPQLIETPVELDQPAEEPVYTLDEPDPSELVVEQSADELSPAPLSQTDHTSDLNAYFNQPTPIPEDWDLDESSANAIPAGEPKASPEILPPLDDQLVPQAPFPDSQTVAEEQPAAPALAQESIPRPGLKAKEPAQKSTPPPATQPVTAKPSVTSDDAGLRQALAEGLGVPESYLEGVSLAELLGNLGSAMRANVEGTMSILRARAEMKGEFRMSQTMIQPVENNPLKFSINTEEALRHLVNPSQKSGYLPPLNAIEEAHEDIEAHMLAVMVGMQAALQVVLQRFKPEILEKRLGQSALLEKLPLYRHAKTWDLFTELYSEIAVEAEDDFHQLFGRTFSQAYEEQIRRLEALKHTDPNLDKRF</sequence>
<dbReference type="Pfam" id="PF00498">
    <property type="entry name" value="FHA"/>
    <property type="match status" value="1"/>
</dbReference>
<protein>
    <recommendedName>
        <fullName evidence="2">FHA domain-containing protein</fullName>
    </recommendedName>
</protein>
<comment type="caution">
    <text evidence="3">The sequence shown here is derived from an EMBL/GenBank/DDBJ whole genome shotgun (WGS) entry which is preliminary data.</text>
</comment>
<dbReference type="STRING" id="1818881.A3196_14740"/>
<dbReference type="RefSeq" id="WP_069024661.1">
    <property type="nucleotide sequence ID" value="NZ_LVJZ01000003.1"/>
</dbReference>
<feature type="domain" description="FHA" evidence="2">
    <location>
        <begin position="35"/>
        <end position="85"/>
    </location>
</feature>
<dbReference type="AlphaFoldDB" id="A0A1E2UT11"/>
<feature type="compositionally biased region" description="Polar residues" evidence="1">
    <location>
        <begin position="288"/>
        <end position="298"/>
    </location>
</feature>
<dbReference type="Gene3D" id="2.60.200.20">
    <property type="match status" value="1"/>
</dbReference>
<evidence type="ECO:0000259" key="2">
    <source>
        <dbReference type="PROSITE" id="PS50006"/>
    </source>
</evidence>
<dbReference type="InterPro" id="IPR000253">
    <property type="entry name" value="FHA_dom"/>
</dbReference>
<dbReference type="PROSITE" id="PS50006">
    <property type="entry name" value="FHA_DOMAIN"/>
    <property type="match status" value="1"/>
</dbReference>
<gene>
    <name evidence="3" type="ORF">A3196_14740</name>
</gene>
<keyword evidence="4" id="KW-1185">Reference proteome</keyword>
<feature type="compositionally biased region" description="Low complexity" evidence="1">
    <location>
        <begin position="253"/>
        <end position="265"/>
    </location>
</feature>
<dbReference type="InterPro" id="IPR046883">
    <property type="entry name" value="T6SS_FHA_C"/>
</dbReference>
<evidence type="ECO:0000256" key="1">
    <source>
        <dbReference type="SAM" id="MobiDB-lite"/>
    </source>
</evidence>
<proteinExistence type="predicted"/>
<feature type="compositionally biased region" description="Polar residues" evidence="1">
    <location>
        <begin position="187"/>
        <end position="204"/>
    </location>
</feature>
<dbReference type="InterPro" id="IPR008984">
    <property type="entry name" value="SMAD_FHA_dom_sf"/>
</dbReference>